<keyword evidence="9" id="KW-1185">Reference proteome</keyword>
<dbReference type="Pfam" id="PF10408">
    <property type="entry name" value="Ufd2P_core"/>
    <property type="match status" value="1"/>
</dbReference>
<feature type="region of interest" description="Disordered" evidence="6">
    <location>
        <begin position="723"/>
        <end position="799"/>
    </location>
</feature>
<sequence length="1044" mass="115062">MLEITSLGQLLSYVQRSDVVTVVDFYADWCGPCQAIKPQFEQMARYYDPDKVIFAKCNVDRNRDCSSRYGVSSIPTFIVFHANERVVTVTGGDLALVQRNIDLALAQIPETTAAAASSGNQQRTASLEVQDAFAEQMLGIVEAKATKNPILEKDSCDAAYALLKARTPYGILLLPYLASDAFSAAALDALFANIASRGGAERHDKEQLVNQVLSHVVQLATMLSWEDLDVVEQVHRVLLSLLGCPQAQATLVASPFFTNVFITTGTQLERTTLLGVLFGLGPKPMSATAAARAPGGDWQELLELFPQQQSEKHQQTVYTMQQRVAALAKMNLRLVQGLLRAKTTRDATLRYLGRALQLNEDYLKTMHHDSPISSRYMMVQLQAVLIELALPIFAPKPSTSDADGGGRYDYRQIPAHYLLDRLYGANGAVVSFGTDVERVSHYGGDHPLPRAPPHRDAYKPATHLFFLAARAITMCAATFIDEHDRSERQMTHPQASQLQRSVYTAEKLLLEGLIGSSELGVSRLEFLNHLAHWLLTVMEVDNHGGLPAVPPVAWGCLPQCLVDTVIRTTKMAPVEGLFSDGMISLMLVLMGNTKYFPKPHTHALFPAYLLRLQENYTTRTVLEQHPWFSSHIVRACMECYIAVEKSTYERVQVRYELSYAIKGFLKSNLLCEPVREEMESQANNTMLERFSHMAVAEVNEAVDQVIDTLTKMNEMVKAGADLSENATASSAAPNTTGGGGGGGGGGDAGEQTPGTEGRQQRRGRRRAGAAAAAAAAASGEDDAEDDEEEEENADGSQTYHQRGMSLRSYLLLFTASMDMFIELSLQFPKGVSQNMVAGQVGEMLARSLRAFAGPNSRTLKIQNADRYNFRPREVLMRLVDCFTHFRRSTAFLRCLCHCSIPLSDIRGVLHTIVERQLVSEDLLWKVSEMSSAMETVSKEVDGEDAVWDDAPDFAVDALLSTPLLQPVALPAEVKDLNDLVFVNKETAHHLLLSESKHPFTNEPLTEDMVTAFNQRPDVVAAVVARRAAVHKWLAEARAARAKKA</sequence>
<feature type="compositionally biased region" description="Acidic residues" evidence="6">
    <location>
        <begin position="779"/>
        <end position="793"/>
    </location>
</feature>
<dbReference type="GO" id="GO:0006511">
    <property type="term" value="P:ubiquitin-dependent protein catabolic process"/>
    <property type="evidence" value="ECO:0007669"/>
    <property type="project" value="InterPro"/>
</dbReference>
<feature type="compositionally biased region" description="Low complexity" evidence="6">
    <location>
        <begin position="768"/>
        <end position="778"/>
    </location>
</feature>
<dbReference type="PANTHER" id="PTHR13931">
    <property type="entry name" value="UBIQUITINATION FACTOR E4"/>
    <property type="match status" value="1"/>
</dbReference>
<accession>A0AAW0EKS7</accession>
<reference evidence="8 9" key="1">
    <citation type="journal article" date="2021" name="MBio">
        <title>A New Model Trypanosomatid, Novymonas esmeraldas: Genomic Perception of Its 'Candidatus Pandoraea novymonadis' Endosymbiont.</title>
        <authorList>
            <person name="Zakharova A."/>
            <person name="Saura A."/>
            <person name="Butenko A."/>
            <person name="Podesvova L."/>
            <person name="Warmusova S."/>
            <person name="Kostygov A.Y."/>
            <person name="Nenarokova A."/>
            <person name="Lukes J."/>
            <person name="Opperdoes F.R."/>
            <person name="Yurchenko V."/>
        </authorList>
    </citation>
    <scope>NUCLEOTIDE SEQUENCE [LARGE SCALE GENOMIC DNA]</scope>
    <source>
        <strain evidence="8 9">E262AT.01</strain>
    </source>
</reference>
<gene>
    <name evidence="8" type="ORF">NESM_000336200</name>
</gene>
<dbReference type="PRINTS" id="PR00421">
    <property type="entry name" value="THIOREDOXIN"/>
</dbReference>
<evidence type="ECO:0000256" key="1">
    <source>
        <dbReference type="ARBA" id="ARBA00004123"/>
    </source>
</evidence>
<evidence type="ECO:0000256" key="2">
    <source>
        <dbReference type="ARBA" id="ARBA00004906"/>
    </source>
</evidence>
<dbReference type="InterPro" id="IPR017937">
    <property type="entry name" value="Thioredoxin_CS"/>
</dbReference>
<dbReference type="AlphaFoldDB" id="A0AAW0EKS7"/>
<evidence type="ECO:0000259" key="7">
    <source>
        <dbReference type="PROSITE" id="PS51352"/>
    </source>
</evidence>
<dbReference type="GO" id="GO:0034450">
    <property type="term" value="F:ubiquitin-ubiquitin ligase activity"/>
    <property type="evidence" value="ECO:0007669"/>
    <property type="project" value="InterPro"/>
</dbReference>
<dbReference type="PROSITE" id="PS51352">
    <property type="entry name" value="THIOREDOXIN_2"/>
    <property type="match status" value="1"/>
</dbReference>
<dbReference type="GO" id="GO:0005634">
    <property type="term" value="C:nucleus"/>
    <property type="evidence" value="ECO:0007669"/>
    <property type="project" value="UniProtKB-SubCell"/>
</dbReference>
<evidence type="ECO:0000313" key="9">
    <source>
        <dbReference type="Proteomes" id="UP001430356"/>
    </source>
</evidence>
<protein>
    <submittedName>
        <fullName evidence="8">Ubiquitin conjugation factor E4 B</fullName>
    </submittedName>
</protein>
<dbReference type="CDD" id="cd02947">
    <property type="entry name" value="TRX_family"/>
    <property type="match status" value="1"/>
</dbReference>
<dbReference type="InterPro" id="IPR045132">
    <property type="entry name" value="UBE4"/>
</dbReference>
<dbReference type="Proteomes" id="UP001430356">
    <property type="component" value="Unassembled WGS sequence"/>
</dbReference>
<comment type="caution">
    <text evidence="8">The sequence shown here is derived from an EMBL/GenBank/DDBJ whole genome shotgun (WGS) entry which is preliminary data.</text>
</comment>
<dbReference type="GO" id="GO:0005737">
    <property type="term" value="C:cytoplasm"/>
    <property type="evidence" value="ECO:0007669"/>
    <property type="project" value="TreeGrafter"/>
</dbReference>
<dbReference type="Pfam" id="PF00085">
    <property type="entry name" value="Thioredoxin"/>
    <property type="match status" value="1"/>
</dbReference>
<feature type="compositionally biased region" description="Low complexity" evidence="6">
    <location>
        <begin position="725"/>
        <end position="735"/>
    </location>
</feature>
<dbReference type="InterPro" id="IPR019474">
    <property type="entry name" value="Ub_conjug_fac_E4_core"/>
</dbReference>
<keyword evidence="5" id="KW-0539">Nucleus</keyword>
<dbReference type="PANTHER" id="PTHR13931:SF2">
    <property type="entry name" value="UBIQUITIN CONJUGATION FACTOR E4 B"/>
    <property type="match status" value="1"/>
</dbReference>
<dbReference type="SUPFAM" id="SSF57850">
    <property type="entry name" value="RING/U-box"/>
    <property type="match status" value="1"/>
</dbReference>
<feature type="compositionally biased region" description="Gly residues" evidence="6">
    <location>
        <begin position="736"/>
        <end position="748"/>
    </location>
</feature>
<dbReference type="InterPro" id="IPR013083">
    <property type="entry name" value="Znf_RING/FYVE/PHD"/>
</dbReference>
<evidence type="ECO:0000256" key="3">
    <source>
        <dbReference type="ARBA" id="ARBA00022679"/>
    </source>
</evidence>
<dbReference type="PROSITE" id="PS00194">
    <property type="entry name" value="THIOREDOXIN_1"/>
    <property type="match status" value="1"/>
</dbReference>
<feature type="domain" description="Thioredoxin" evidence="7">
    <location>
        <begin position="1"/>
        <end position="106"/>
    </location>
</feature>
<organism evidence="8 9">
    <name type="scientific">Novymonas esmeraldas</name>
    <dbReference type="NCBI Taxonomy" id="1808958"/>
    <lineage>
        <taxon>Eukaryota</taxon>
        <taxon>Discoba</taxon>
        <taxon>Euglenozoa</taxon>
        <taxon>Kinetoplastea</taxon>
        <taxon>Metakinetoplastina</taxon>
        <taxon>Trypanosomatida</taxon>
        <taxon>Trypanosomatidae</taxon>
        <taxon>Novymonas</taxon>
    </lineage>
</organism>
<evidence type="ECO:0000256" key="6">
    <source>
        <dbReference type="SAM" id="MobiDB-lite"/>
    </source>
</evidence>
<comment type="subcellular location">
    <subcellularLocation>
        <location evidence="1">Nucleus</location>
    </subcellularLocation>
</comment>
<comment type="pathway">
    <text evidence="2">Protein modification; protein ubiquitination.</text>
</comment>
<proteinExistence type="predicted"/>
<dbReference type="GO" id="GO:0000209">
    <property type="term" value="P:protein polyubiquitination"/>
    <property type="evidence" value="ECO:0007669"/>
    <property type="project" value="TreeGrafter"/>
</dbReference>
<dbReference type="InterPro" id="IPR013766">
    <property type="entry name" value="Thioredoxin_domain"/>
</dbReference>
<keyword evidence="3" id="KW-0808">Transferase</keyword>
<name>A0AAW0EKS7_9TRYP</name>
<dbReference type="SUPFAM" id="SSF52833">
    <property type="entry name" value="Thioredoxin-like"/>
    <property type="match status" value="1"/>
</dbReference>
<dbReference type="GO" id="GO:0036503">
    <property type="term" value="P:ERAD pathway"/>
    <property type="evidence" value="ECO:0007669"/>
    <property type="project" value="InterPro"/>
</dbReference>
<dbReference type="Gene3D" id="3.40.30.10">
    <property type="entry name" value="Glutaredoxin"/>
    <property type="match status" value="1"/>
</dbReference>
<evidence type="ECO:0000256" key="5">
    <source>
        <dbReference type="ARBA" id="ARBA00023242"/>
    </source>
</evidence>
<keyword evidence="4" id="KW-0833">Ubl conjugation pathway</keyword>
<dbReference type="GO" id="GO:0000151">
    <property type="term" value="C:ubiquitin ligase complex"/>
    <property type="evidence" value="ECO:0007669"/>
    <property type="project" value="InterPro"/>
</dbReference>
<evidence type="ECO:0000313" key="8">
    <source>
        <dbReference type="EMBL" id="KAK7194221.1"/>
    </source>
</evidence>
<dbReference type="InterPro" id="IPR036249">
    <property type="entry name" value="Thioredoxin-like_sf"/>
</dbReference>
<dbReference type="Gene3D" id="3.30.40.10">
    <property type="entry name" value="Zinc/RING finger domain, C3HC4 (zinc finger)"/>
    <property type="match status" value="1"/>
</dbReference>
<dbReference type="EMBL" id="JAECZO010000033">
    <property type="protein sequence ID" value="KAK7194221.1"/>
    <property type="molecule type" value="Genomic_DNA"/>
</dbReference>
<evidence type="ECO:0000256" key="4">
    <source>
        <dbReference type="ARBA" id="ARBA00022786"/>
    </source>
</evidence>